<dbReference type="Proteomes" id="UP000637061">
    <property type="component" value="Unassembled WGS sequence"/>
</dbReference>
<dbReference type="EMBL" id="JAEHTE010000023">
    <property type="protein sequence ID" value="MBI6885851.1"/>
    <property type="molecule type" value="Genomic_DNA"/>
</dbReference>
<organism evidence="1 2">
    <name type="scientific">Pseudomonas putida</name>
    <name type="common">Arthrobacter siderocapsulatus</name>
    <dbReference type="NCBI Taxonomy" id="303"/>
    <lineage>
        <taxon>Bacteria</taxon>
        <taxon>Pseudomonadati</taxon>
        <taxon>Pseudomonadota</taxon>
        <taxon>Gammaproteobacteria</taxon>
        <taxon>Pseudomonadales</taxon>
        <taxon>Pseudomonadaceae</taxon>
        <taxon>Pseudomonas</taxon>
    </lineage>
</organism>
<evidence type="ECO:0000313" key="1">
    <source>
        <dbReference type="EMBL" id="MBI6885851.1"/>
    </source>
</evidence>
<gene>
    <name evidence="1" type="ORF">JEU22_18245</name>
</gene>
<protein>
    <submittedName>
        <fullName evidence="1">Uncharacterized protein</fullName>
    </submittedName>
</protein>
<accession>A0A8I1EHY8</accession>
<name>A0A8I1EHY8_PSEPU</name>
<reference evidence="1" key="1">
    <citation type="submission" date="2020-12" db="EMBL/GenBank/DDBJ databases">
        <title>Enhanced detection system for hospital associated transmission using whole genome sequencing surveillance.</title>
        <authorList>
            <person name="Harrison L.H."/>
            <person name="Van Tyne D."/>
            <person name="Marsh J.W."/>
            <person name="Griffith M.P."/>
            <person name="Snyder D.J."/>
            <person name="Cooper V.S."/>
            <person name="Mustapha M."/>
        </authorList>
    </citation>
    <scope>NUCLEOTIDE SEQUENCE</scope>
    <source>
        <strain evidence="1">PSB00042</strain>
    </source>
</reference>
<proteinExistence type="predicted"/>
<comment type="caution">
    <text evidence="1">The sequence shown here is derived from an EMBL/GenBank/DDBJ whole genome shotgun (WGS) entry which is preliminary data.</text>
</comment>
<sequence length="111" mass="12245">MLKAIDERMASIPVEELARQLHECGGGGGPTAEEFVESFGLAHSDFEESPVVENERDRHAAKRFLECLSGLDVWVPSERRLERLAKLGWVEKTPASGWKATPALSQLNLAS</sequence>
<dbReference type="RefSeq" id="WP_198747778.1">
    <property type="nucleotide sequence ID" value="NZ_JAEHTE010000023.1"/>
</dbReference>
<dbReference type="AlphaFoldDB" id="A0A8I1EHY8"/>
<evidence type="ECO:0000313" key="2">
    <source>
        <dbReference type="Proteomes" id="UP000637061"/>
    </source>
</evidence>